<dbReference type="RefSeq" id="WP_073043842.1">
    <property type="nucleotide sequence ID" value="NZ_FQUO01000009.1"/>
</dbReference>
<feature type="transmembrane region" description="Helical" evidence="1">
    <location>
        <begin position="139"/>
        <end position="157"/>
    </location>
</feature>
<name>A0A1M5CKF2_9BACT</name>
<dbReference type="Pfam" id="PF01757">
    <property type="entry name" value="Acyl_transf_3"/>
    <property type="match status" value="1"/>
</dbReference>
<dbReference type="GO" id="GO:0016747">
    <property type="term" value="F:acyltransferase activity, transferring groups other than amino-acyl groups"/>
    <property type="evidence" value="ECO:0007669"/>
    <property type="project" value="InterPro"/>
</dbReference>
<feature type="transmembrane region" description="Helical" evidence="1">
    <location>
        <begin position="113"/>
        <end position="132"/>
    </location>
</feature>
<accession>A0A1M5CKF2</accession>
<feature type="transmembrane region" description="Helical" evidence="1">
    <location>
        <begin position="39"/>
        <end position="56"/>
    </location>
</feature>
<keyword evidence="3" id="KW-0012">Acyltransferase</keyword>
<keyword evidence="1" id="KW-0812">Transmembrane</keyword>
<keyword evidence="1" id="KW-0472">Membrane</keyword>
<keyword evidence="3" id="KW-0808">Transferase</keyword>
<dbReference type="InterPro" id="IPR002656">
    <property type="entry name" value="Acyl_transf_3_dom"/>
</dbReference>
<sequence>MNRNSGVDLMRLIGALCIITIHTDYDTLSLGVSGHLKLASRWAVPFYFLVSGFYIGKKYWQKQEMQLSSLHKTISLYLIASLVFLPIAYIKNIHFGIGHFTSNVEMFLYGSYWHLWFLGSLILGILTLWYFISAGHLKKLYLISVLILLYALYSNSYFNLVKGNSSFEFPRFLLSIPFLFAGFNLSNQNLKSARNMKVGIVMTIFGLCLQILESIFFQNEYGYSILNQQFLFGTILSAFGVFLLALNIDLKSNMLSNYGEKYSLFIYLYHPITIMFQNYVLLKFYPNSPTIILLLFPFITLVITIMAAICIEKWSPKIYRIINGSSLRQS</sequence>
<evidence type="ECO:0000313" key="3">
    <source>
        <dbReference type="EMBL" id="SHF55166.1"/>
    </source>
</evidence>
<keyword evidence="4" id="KW-1185">Reference proteome</keyword>
<feature type="transmembrane region" description="Helical" evidence="1">
    <location>
        <begin position="262"/>
        <end position="285"/>
    </location>
</feature>
<reference evidence="3 4" key="1">
    <citation type="submission" date="2016-11" db="EMBL/GenBank/DDBJ databases">
        <authorList>
            <person name="Jaros S."/>
            <person name="Januszkiewicz K."/>
            <person name="Wedrychowicz H."/>
        </authorList>
    </citation>
    <scope>NUCLEOTIDE SEQUENCE [LARGE SCALE GENOMIC DNA]</scope>
    <source>
        <strain evidence="3 4">DSM 26897</strain>
    </source>
</reference>
<dbReference type="OrthoDB" id="5808342at2"/>
<evidence type="ECO:0000259" key="2">
    <source>
        <dbReference type="Pfam" id="PF01757"/>
    </source>
</evidence>
<feature type="transmembrane region" description="Helical" evidence="1">
    <location>
        <begin position="169"/>
        <end position="186"/>
    </location>
</feature>
<dbReference type="EMBL" id="FQUO01000009">
    <property type="protein sequence ID" value="SHF55166.1"/>
    <property type="molecule type" value="Genomic_DNA"/>
</dbReference>
<feature type="transmembrane region" description="Helical" evidence="1">
    <location>
        <begin position="291"/>
        <end position="311"/>
    </location>
</feature>
<keyword evidence="1" id="KW-1133">Transmembrane helix</keyword>
<feature type="transmembrane region" description="Helical" evidence="1">
    <location>
        <begin position="198"/>
        <end position="218"/>
    </location>
</feature>
<dbReference type="STRING" id="1302690.BUE76_08060"/>
<proteinExistence type="predicted"/>
<feature type="domain" description="Acyltransferase 3" evidence="2">
    <location>
        <begin position="5"/>
        <end position="306"/>
    </location>
</feature>
<gene>
    <name evidence="3" type="ORF">SAMN05444008_109111</name>
</gene>
<evidence type="ECO:0000313" key="4">
    <source>
        <dbReference type="Proteomes" id="UP000184368"/>
    </source>
</evidence>
<dbReference type="Proteomes" id="UP000184368">
    <property type="component" value="Unassembled WGS sequence"/>
</dbReference>
<evidence type="ECO:0000256" key="1">
    <source>
        <dbReference type="SAM" id="Phobius"/>
    </source>
</evidence>
<feature type="transmembrane region" description="Helical" evidence="1">
    <location>
        <begin position="76"/>
        <end position="93"/>
    </location>
</feature>
<organism evidence="3 4">
    <name type="scientific">Cnuella takakiae</name>
    <dbReference type="NCBI Taxonomy" id="1302690"/>
    <lineage>
        <taxon>Bacteria</taxon>
        <taxon>Pseudomonadati</taxon>
        <taxon>Bacteroidota</taxon>
        <taxon>Chitinophagia</taxon>
        <taxon>Chitinophagales</taxon>
        <taxon>Chitinophagaceae</taxon>
        <taxon>Cnuella</taxon>
    </lineage>
</organism>
<protein>
    <submittedName>
        <fullName evidence="3">Surface polysaccharide O-acyltransferase, integral membrane enzyme</fullName>
    </submittedName>
</protein>
<dbReference type="AlphaFoldDB" id="A0A1M5CKF2"/>
<feature type="transmembrane region" description="Helical" evidence="1">
    <location>
        <begin position="230"/>
        <end position="250"/>
    </location>
</feature>